<feature type="domain" description="DDE-1" evidence="2">
    <location>
        <begin position="44"/>
        <end position="202"/>
    </location>
</feature>
<evidence type="ECO:0000259" key="2">
    <source>
        <dbReference type="Pfam" id="PF03184"/>
    </source>
</evidence>
<keyword evidence="3" id="KW-1185">Reference proteome</keyword>
<gene>
    <name evidence="4" type="primary">LOC136088286</name>
</gene>
<feature type="region of interest" description="Disordered" evidence="1">
    <location>
        <begin position="283"/>
        <end position="307"/>
    </location>
</feature>
<dbReference type="RefSeq" id="XP_065668047.1">
    <property type="nucleotide sequence ID" value="XM_065811975.1"/>
</dbReference>
<organism evidence="3 4">
    <name type="scientific">Hydra vulgaris</name>
    <name type="common">Hydra</name>
    <name type="synonym">Hydra attenuata</name>
    <dbReference type="NCBI Taxonomy" id="6087"/>
    <lineage>
        <taxon>Eukaryota</taxon>
        <taxon>Metazoa</taxon>
        <taxon>Cnidaria</taxon>
        <taxon>Hydrozoa</taxon>
        <taxon>Hydroidolina</taxon>
        <taxon>Anthoathecata</taxon>
        <taxon>Aplanulata</taxon>
        <taxon>Hydridae</taxon>
        <taxon>Hydra</taxon>
    </lineage>
</organism>
<sequence>MPMNSVFNADEFGLFCRCLPDKSLHLKNEKCIGGKHSKVRLAGMAAVNAKGERLSMFVIGESKSSRYFKGVKNIPCCYRAQPKRWMSAELFKEWVKEIDLKFSFQKRKIALIVDNCSAHPNMHKIDCVELIFLPPNTTSITQPMDQGVIRSLKAKYRSLAVKKQTATLIKENKMLKFSILTAMFMLTKAWNSIPDQAFINCFKKLGTSLEAVEKHVNDDNDLFCGLDVDKTVMENLRDDLELLKTKFDADFYLTVEELVDIDFDVCIANKSSDEDIIAEVSEHDAIETEEESDDECVGVSDNATKPI</sequence>
<feature type="compositionally biased region" description="Acidic residues" evidence="1">
    <location>
        <begin position="287"/>
        <end position="296"/>
    </location>
</feature>
<accession>A0ABM4D1C7</accession>
<dbReference type="InterPro" id="IPR004875">
    <property type="entry name" value="DDE_SF_endonuclease_dom"/>
</dbReference>
<dbReference type="Pfam" id="PF03184">
    <property type="entry name" value="DDE_1"/>
    <property type="match status" value="1"/>
</dbReference>
<dbReference type="PANTHER" id="PTHR19303:SF73">
    <property type="entry name" value="PROTEIN PDC2"/>
    <property type="match status" value="1"/>
</dbReference>
<dbReference type="InterPro" id="IPR050863">
    <property type="entry name" value="CenT-Element_Derived"/>
</dbReference>
<protein>
    <submittedName>
        <fullName evidence="4">Tigger transposable element-derived protein 4-like</fullName>
    </submittedName>
</protein>
<proteinExistence type="predicted"/>
<dbReference type="PANTHER" id="PTHR19303">
    <property type="entry name" value="TRANSPOSON"/>
    <property type="match status" value="1"/>
</dbReference>
<dbReference type="Proteomes" id="UP001652625">
    <property type="component" value="Chromosome 12"/>
</dbReference>
<evidence type="ECO:0000313" key="4">
    <source>
        <dbReference type="RefSeq" id="XP_065668047.1"/>
    </source>
</evidence>
<name>A0ABM4D1C7_HYDVU</name>
<evidence type="ECO:0000256" key="1">
    <source>
        <dbReference type="SAM" id="MobiDB-lite"/>
    </source>
</evidence>
<reference evidence="4" key="1">
    <citation type="submission" date="2025-08" db="UniProtKB">
        <authorList>
            <consortium name="RefSeq"/>
        </authorList>
    </citation>
    <scope>IDENTIFICATION</scope>
</reference>
<dbReference type="GeneID" id="136088286"/>
<evidence type="ECO:0000313" key="3">
    <source>
        <dbReference type="Proteomes" id="UP001652625"/>
    </source>
</evidence>